<evidence type="ECO:0000313" key="3">
    <source>
        <dbReference type="Proteomes" id="UP000824074"/>
    </source>
</evidence>
<dbReference type="Proteomes" id="UP000824074">
    <property type="component" value="Unassembled WGS sequence"/>
</dbReference>
<accession>A0A9D1IQ60</accession>
<dbReference type="AlphaFoldDB" id="A0A9D1IQ60"/>
<gene>
    <name evidence="2" type="ORF">IAB68_02360</name>
</gene>
<reference evidence="2" key="1">
    <citation type="submission" date="2020-10" db="EMBL/GenBank/DDBJ databases">
        <authorList>
            <person name="Gilroy R."/>
        </authorList>
    </citation>
    <scope>NUCLEOTIDE SEQUENCE</scope>
    <source>
        <strain evidence="2">CHK193-30670</strain>
    </source>
</reference>
<evidence type="ECO:0000313" key="2">
    <source>
        <dbReference type="EMBL" id="HIU40129.1"/>
    </source>
</evidence>
<keyword evidence="1" id="KW-1133">Transmembrane helix</keyword>
<feature type="transmembrane region" description="Helical" evidence="1">
    <location>
        <begin position="7"/>
        <end position="28"/>
    </location>
</feature>
<dbReference type="EMBL" id="DVMT01000026">
    <property type="protein sequence ID" value="HIU40129.1"/>
    <property type="molecule type" value="Genomic_DNA"/>
</dbReference>
<keyword evidence="1" id="KW-0812">Transmembrane</keyword>
<sequence length="199" mass="22823">MKKNNKGFFLAETIVVIALVTTIMAFVYPNISNLYDNYNNRTKYYDQTEDLYLLRAFSDYLYQKYEDDKGDGNSTLKDLTDNGCENFKSENNDGWDMVEVYTDGNFSSCYDGGGGSCKNISNEINSNTDLKDVYITNYMATPTSDDYNFNRYLRRMRKSTYDSTSYRLIGVFESDGNTRYASIKIDNPNPNRSCNLGGE</sequence>
<evidence type="ECO:0000256" key="1">
    <source>
        <dbReference type="SAM" id="Phobius"/>
    </source>
</evidence>
<organism evidence="2 3">
    <name type="scientific">Candidatus Aphodocola excrementigallinarum</name>
    <dbReference type="NCBI Taxonomy" id="2840670"/>
    <lineage>
        <taxon>Bacteria</taxon>
        <taxon>Bacillati</taxon>
        <taxon>Bacillota</taxon>
        <taxon>Bacilli</taxon>
        <taxon>Candidatus Aphodocola</taxon>
    </lineage>
</organism>
<keyword evidence="1" id="KW-0472">Membrane</keyword>
<proteinExistence type="predicted"/>
<comment type="caution">
    <text evidence="2">The sequence shown here is derived from an EMBL/GenBank/DDBJ whole genome shotgun (WGS) entry which is preliminary data.</text>
</comment>
<name>A0A9D1IQ60_9FIRM</name>
<protein>
    <submittedName>
        <fullName evidence="2">Uncharacterized protein</fullName>
    </submittedName>
</protein>
<reference evidence="2" key="2">
    <citation type="journal article" date="2021" name="PeerJ">
        <title>Extensive microbial diversity within the chicken gut microbiome revealed by metagenomics and culture.</title>
        <authorList>
            <person name="Gilroy R."/>
            <person name="Ravi A."/>
            <person name="Getino M."/>
            <person name="Pursley I."/>
            <person name="Horton D.L."/>
            <person name="Alikhan N.F."/>
            <person name="Baker D."/>
            <person name="Gharbi K."/>
            <person name="Hall N."/>
            <person name="Watson M."/>
            <person name="Adriaenssens E.M."/>
            <person name="Foster-Nyarko E."/>
            <person name="Jarju S."/>
            <person name="Secka A."/>
            <person name="Antonio M."/>
            <person name="Oren A."/>
            <person name="Chaudhuri R.R."/>
            <person name="La Ragione R."/>
            <person name="Hildebrand F."/>
            <person name="Pallen M.J."/>
        </authorList>
    </citation>
    <scope>NUCLEOTIDE SEQUENCE</scope>
    <source>
        <strain evidence="2">CHK193-30670</strain>
    </source>
</reference>